<organism evidence="1 2">
    <name type="scientific">Cetraspora pellucida</name>
    <dbReference type="NCBI Taxonomy" id="1433469"/>
    <lineage>
        <taxon>Eukaryota</taxon>
        <taxon>Fungi</taxon>
        <taxon>Fungi incertae sedis</taxon>
        <taxon>Mucoromycota</taxon>
        <taxon>Glomeromycotina</taxon>
        <taxon>Glomeromycetes</taxon>
        <taxon>Diversisporales</taxon>
        <taxon>Gigasporaceae</taxon>
        <taxon>Cetraspora</taxon>
    </lineage>
</organism>
<accession>A0A9N9GSN5</accession>
<evidence type="ECO:0000313" key="2">
    <source>
        <dbReference type="Proteomes" id="UP000789759"/>
    </source>
</evidence>
<dbReference type="OrthoDB" id="2422867at2759"/>
<dbReference type="EMBL" id="CAJVQA010005946">
    <property type="protein sequence ID" value="CAG8631019.1"/>
    <property type="molecule type" value="Genomic_DNA"/>
</dbReference>
<evidence type="ECO:0000313" key="1">
    <source>
        <dbReference type="EMBL" id="CAG8631019.1"/>
    </source>
</evidence>
<sequence>MPKVNDEFKSLEALESAANLAAKVNRFAFSRKDSNLTRHEDEVATLSQHHTINLTQKCLIIQLHDSNTPTCIIIAAANKDVGDRIIHPKDIINEHACIRFALNDAVKGYLTLFFHTKLAKCVAKCPEVLIVDAIYKTNIYKYPLVSTIGINNICNKKVVLASYQIAMSWIKDETEMKKKFQLLNAVKKAAEKAHDPKKAISYI</sequence>
<dbReference type="Proteomes" id="UP000789759">
    <property type="component" value="Unassembled WGS sequence"/>
</dbReference>
<protein>
    <submittedName>
        <fullName evidence="1">10432_t:CDS:1</fullName>
    </submittedName>
</protein>
<name>A0A9N9GSN5_9GLOM</name>
<comment type="caution">
    <text evidence="1">The sequence shown here is derived from an EMBL/GenBank/DDBJ whole genome shotgun (WGS) entry which is preliminary data.</text>
</comment>
<dbReference type="AlphaFoldDB" id="A0A9N9GSN5"/>
<keyword evidence="2" id="KW-1185">Reference proteome</keyword>
<reference evidence="1" key="1">
    <citation type="submission" date="2021-06" db="EMBL/GenBank/DDBJ databases">
        <authorList>
            <person name="Kallberg Y."/>
            <person name="Tangrot J."/>
            <person name="Rosling A."/>
        </authorList>
    </citation>
    <scope>NUCLEOTIDE SEQUENCE</scope>
    <source>
        <strain evidence="1">FL966</strain>
    </source>
</reference>
<proteinExistence type="predicted"/>
<gene>
    <name evidence="1" type="ORF">CPELLU_LOCUS8386</name>
</gene>